<keyword evidence="2" id="KW-1185">Reference proteome</keyword>
<sequence>MLQNVCIINSNTKSKTLDLSSCRDENENASDPTKGFENKIVSQETWKNQEEELFTGYENSSPANIEEKGCEKKDRHISWNRHAYAEDESCVKENYVGSFKQLSYQQEKSFTKEKSEFSPKEKGIKKEECKAKPYTTGQLKQSDDRNYIYDVKDNEKRSCEQDVKQKAYKEVNRYAIEDGNMSKAEIEDSCEKNNDHMSWECEAYAEKESCVKENYVGSFKQLSNQQEKCFTKEKSEFAPNENGIKKKNGKPNHTQLVN</sequence>
<dbReference type="AlphaFoldDB" id="A0A8S3R443"/>
<dbReference type="EMBL" id="CAJPWZ010000873">
    <property type="protein sequence ID" value="CAG2201936.1"/>
    <property type="molecule type" value="Genomic_DNA"/>
</dbReference>
<evidence type="ECO:0000313" key="1">
    <source>
        <dbReference type="EMBL" id="CAG2201936.1"/>
    </source>
</evidence>
<comment type="caution">
    <text evidence="1">The sequence shown here is derived from an EMBL/GenBank/DDBJ whole genome shotgun (WGS) entry which is preliminary data.</text>
</comment>
<organism evidence="1 2">
    <name type="scientific">Mytilus edulis</name>
    <name type="common">Blue mussel</name>
    <dbReference type="NCBI Taxonomy" id="6550"/>
    <lineage>
        <taxon>Eukaryota</taxon>
        <taxon>Metazoa</taxon>
        <taxon>Spiralia</taxon>
        <taxon>Lophotrochozoa</taxon>
        <taxon>Mollusca</taxon>
        <taxon>Bivalvia</taxon>
        <taxon>Autobranchia</taxon>
        <taxon>Pteriomorphia</taxon>
        <taxon>Mytilida</taxon>
        <taxon>Mytiloidea</taxon>
        <taxon>Mytilidae</taxon>
        <taxon>Mytilinae</taxon>
        <taxon>Mytilus</taxon>
    </lineage>
</organism>
<gene>
    <name evidence="1" type="ORF">MEDL_16560</name>
</gene>
<dbReference type="Proteomes" id="UP000683360">
    <property type="component" value="Unassembled WGS sequence"/>
</dbReference>
<reference evidence="1" key="1">
    <citation type="submission" date="2021-03" db="EMBL/GenBank/DDBJ databases">
        <authorList>
            <person name="Bekaert M."/>
        </authorList>
    </citation>
    <scope>NUCLEOTIDE SEQUENCE</scope>
</reference>
<evidence type="ECO:0000313" key="2">
    <source>
        <dbReference type="Proteomes" id="UP000683360"/>
    </source>
</evidence>
<proteinExistence type="predicted"/>
<protein>
    <submittedName>
        <fullName evidence="1">Uncharacterized protein</fullName>
    </submittedName>
</protein>
<accession>A0A8S3R443</accession>
<name>A0A8S3R443_MYTED</name>